<evidence type="ECO:0000313" key="2">
    <source>
        <dbReference type="EMBL" id="CAB4962092.1"/>
    </source>
</evidence>
<accession>A0A6J7L5D7</accession>
<protein>
    <submittedName>
        <fullName evidence="2">Unannotated protein</fullName>
    </submittedName>
</protein>
<dbReference type="AlphaFoldDB" id="A0A6J7L5D7"/>
<dbReference type="InterPro" id="IPR009839">
    <property type="entry name" value="SseB_N"/>
</dbReference>
<sequence>MSPTCLGNPTWPKLRVISHDEGVSVPRFDGVEIPVPRFAADDGSADPVLAEALRLFGEGVGSREQVNVALGAARVLVPMVALLEEAEIGADGILRDKSSSMATVSMVGSDGRRALLAFTSMELMRAFNREARPAPALGAEACRSALEQGDDALLVDCQGPVRFAVTASDLVELASRSST</sequence>
<feature type="domain" description="SseB protein N-terminal" evidence="1">
    <location>
        <begin position="49"/>
        <end position="170"/>
    </location>
</feature>
<proteinExistence type="predicted"/>
<dbReference type="Pfam" id="PF07179">
    <property type="entry name" value="SseB"/>
    <property type="match status" value="1"/>
</dbReference>
<gene>
    <name evidence="2" type="ORF">UFOPK3773_02058</name>
</gene>
<dbReference type="EMBL" id="CAFBNF010000313">
    <property type="protein sequence ID" value="CAB4962092.1"/>
    <property type="molecule type" value="Genomic_DNA"/>
</dbReference>
<reference evidence="2" key="1">
    <citation type="submission" date="2020-05" db="EMBL/GenBank/DDBJ databases">
        <authorList>
            <person name="Chiriac C."/>
            <person name="Salcher M."/>
            <person name="Ghai R."/>
            <person name="Kavagutti S V."/>
        </authorList>
    </citation>
    <scope>NUCLEOTIDE SEQUENCE</scope>
</reference>
<evidence type="ECO:0000259" key="1">
    <source>
        <dbReference type="Pfam" id="PF07179"/>
    </source>
</evidence>
<organism evidence="2">
    <name type="scientific">freshwater metagenome</name>
    <dbReference type="NCBI Taxonomy" id="449393"/>
    <lineage>
        <taxon>unclassified sequences</taxon>
        <taxon>metagenomes</taxon>
        <taxon>ecological metagenomes</taxon>
    </lineage>
</organism>
<name>A0A6J7L5D7_9ZZZZ</name>